<dbReference type="InterPro" id="IPR023772">
    <property type="entry name" value="DNA-bd_HTH_TetR-type_CS"/>
</dbReference>
<dbReference type="SUPFAM" id="SSF46689">
    <property type="entry name" value="Homeodomain-like"/>
    <property type="match status" value="1"/>
</dbReference>
<evidence type="ECO:0000313" key="7">
    <source>
        <dbReference type="Proteomes" id="UP000317043"/>
    </source>
</evidence>
<dbReference type="InterPro" id="IPR050109">
    <property type="entry name" value="HTH-type_TetR-like_transc_reg"/>
</dbReference>
<gene>
    <name evidence="6" type="ORF">FB566_3767</name>
</gene>
<accession>A0A543B066</accession>
<dbReference type="Gene3D" id="1.10.10.60">
    <property type="entry name" value="Homeodomain-like"/>
    <property type="match status" value="1"/>
</dbReference>
<dbReference type="Pfam" id="PF17754">
    <property type="entry name" value="TetR_C_14"/>
    <property type="match status" value="1"/>
</dbReference>
<feature type="DNA-binding region" description="H-T-H motif" evidence="4">
    <location>
        <begin position="34"/>
        <end position="53"/>
    </location>
</feature>
<dbReference type="GO" id="GO:0003700">
    <property type="term" value="F:DNA-binding transcription factor activity"/>
    <property type="evidence" value="ECO:0007669"/>
    <property type="project" value="TreeGrafter"/>
</dbReference>
<dbReference type="InParanoid" id="A0A543B066"/>
<dbReference type="RefSeq" id="WP_142042236.1">
    <property type="nucleotide sequence ID" value="NZ_JBHTGS010000004.1"/>
</dbReference>
<dbReference type="AlphaFoldDB" id="A0A543B066"/>
<keyword evidence="1" id="KW-0805">Transcription regulation</keyword>
<organism evidence="6 7">
    <name type="scientific">Stackebrandtia endophytica</name>
    <dbReference type="NCBI Taxonomy" id="1496996"/>
    <lineage>
        <taxon>Bacteria</taxon>
        <taxon>Bacillati</taxon>
        <taxon>Actinomycetota</taxon>
        <taxon>Actinomycetes</taxon>
        <taxon>Glycomycetales</taxon>
        <taxon>Glycomycetaceae</taxon>
        <taxon>Stackebrandtia</taxon>
    </lineage>
</organism>
<dbReference type="PANTHER" id="PTHR30055">
    <property type="entry name" value="HTH-TYPE TRANSCRIPTIONAL REGULATOR RUTR"/>
    <property type="match status" value="1"/>
</dbReference>
<keyword evidence="2 4" id="KW-0238">DNA-binding</keyword>
<dbReference type="PANTHER" id="PTHR30055:SF238">
    <property type="entry name" value="MYCOFACTOCIN BIOSYNTHESIS TRANSCRIPTIONAL REGULATOR MFTR-RELATED"/>
    <property type="match status" value="1"/>
</dbReference>
<dbReference type="Proteomes" id="UP000317043">
    <property type="component" value="Unassembled WGS sequence"/>
</dbReference>
<keyword evidence="3" id="KW-0804">Transcription</keyword>
<dbReference type="GO" id="GO:0000976">
    <property type="term" value="F:transcription cis-regulatory region binding"/>
    <property type="evidence" value="ECO:0007669"/>
    <property type="project" value="TreeGrafter"/>
</dbReference>
<dbReference type="InterPro" id="IPR009057">
    <property type="entry name" value="Homeodomain-like_sf"/>
</dbReference>
<name>A0A543B066_9ACTN</name>
<evidence type="ECO:0000313" key="6">
    <source>
        <dbReference type="EMBL" id="TQL78186.1"/>
    </source>
</evidence>
<evidence type="ECO:0000256" key="2">
    <source>
        <dbReference type="ARBA" id="ARBA00023125"/>
    </source>
</evidence>
<evidence type="ECO:0000256" key="1">
    <source>
        <dbReference type="ARBA" id="ARBA00023015"/>
    </source>
</evidence>
<dbReference type="Gene3D" id="1.10.357.10">
    <property type="entry name" value="Tetracycline Repressor, domain 2"/>
    <property type="match status" value="1"/>
</dbReference>
<protein>
    <submittedName>
        <fullName evidence="6">TetR family transcriptional regulator</fullName>
    </submittedName>
</protein>
<evidence type="ECO:0000259" key="5">
    <source>
        <dbReference type="PROSITE" id="PS50977"/>
    </source>
</evidence>
<dbReference type="InterPro" id="IPR001647">
    <property type="entry name" value="HTH_TetR"/>
</dbReference>
<dbReference type="PROSITE" id="PS01081">
    <property type="entry name" value="HTH_TETR_1"/>
    <property type="match status" value="1"/>
</dbReference>
<dbReference type="PRINTS" id="PR00455">
    <property type="entry name" value="HTHTETR"/>
</dbReference>
<dbReference type="EMBL" id="VFOW01000001">
    <property type="protein sequence ID" value="TQL78186.1"/>
    <property type="molecule type" value="Genomic_DNA"/>
</dbReference>
<dbReference type="OrthoDB" id="956698at2"/>
<feature type="domain" description="HTH tetR-type" evidence="5">
    <location>
        <begin position="11"/>
        <end position="71"/>
    </location>
</feature>
<comment type="caution">
    <text evidence="6">The sequence shown here is derived from an EMBL/GenBank/DDBJ whole genome shotgun (WGS) entry which is preliminary data.</text>
</comment>
<sequence>MSEGLRERTRRAVRAELAAIALDLFAENGFEETTVDEIARAAGLTKRSFFRYFPTKEDAVFAGVDVTGEQIVHDLLVRPVDEAPWQSLRIVLVESERRIHASGQAVAGLKLIESTPSLRAKVHEKRSQWRQQVSRTLCDRPGAELDEFTADLLTNAATAALDTASQAWLRSGGAVDRAALLDRAFGLLAPTPA</sequence>
<dbReference type="InterPro" id="IPR041347">
    <property type="entry name" value="MftR_C"/>
</dbReference>
<keyword evidence="7" id="KW-1185">Reference proteome</keyword>
<evidence type="ECO:0000256" key="4">
    <source>
        <dbReference type="PROSITE-ProRule" id="PRU00335"/>
    </source>
</evidence>
<proteinExistence type="predicted"/>
<dbReference type="PROSITE" id="PS50977">
    <property type="entry name" value="HTH_TETR_2"/>
    <property type="match status" value="1"/>
</dbReference>
<reference evidence="6 7" key="1">
    <citation type="submission" date="2019-06" db="EMBL/GenBank/DDBJ databases">
        <title>Sequencing the genomes of 1000 actinobacteria strains.</title>
        <authorList>
            <person name="Klenk H.-P."/>
        </authorList>
    </citation>
    <scope>NUCLEOTIDE SEQUENCE [LARGE SCALE GENOMIC DNA]</scope>
    <source>
        <strain evidence="6 7">DSM 45928</strain>
    </source>
</reference>
<evidence type="ECO:0000256" key="3">
    <source>
        <dbReference type="ARBA" id="ARBA00023163"/>
    </source>
</evidence>
<dbReference type="Pfam" id="PF00440">
    <property type="entry name" value="TetR_N"/>
    <property type="match status" value="1"/>
</dbReference>